<name>A0A1Y1L1A2_PHOPY</name>
<sequence>MLDGSMRPPDNFFTSHTVTLMMMYEKMPPIKPLAIEYVKGMRQIARKAGTASPMYFQLISGTAPAIIDPTRIRTQPVAQGGIEAKIGAKKTAMKKQKPVAMEVKPVLPPSEIPAPDSTKAVTGGTPRTAPTEMHSASTM</sequence>
<proteinExistence type="predicted"/>
<accession>A0A1Y1L1A2</accession>
<dbReference type="AlphaFoldDB" id="A0A1Y1L1A2"/>
<dbReference type="EMBL" id="GEZM01067655">
    <property type="protein sequence ID" value="JAV67459.1"/>
    <property type="molecule type" value="Transcribed_RNA"/>
</dbReference>
<organism evidence="2">
    <name type="scientific">Photinus pyralis</name>
    <name type="common">Common eastern firefly</name>
    <name type="synonym">Lampyris pyralis</name>
    <dbReference type="NCBI Taxonomy" id="7054"/>
    <lineage>
        <taxon>Eukaryota</taxon>
        <taxon>Metazoa</taxon>
        <taxon>Ecdysozoa</taxon>
        <taxon>Arthropoda</taxon>
        <taxon>Hexapoda</taxon>
        <taxon>Insecta</taxon>
        <taxon>Pterygota</taxon>
        <taxon>Neoptera</taxon>
        <taxon>Endopterygota</taxon>
        <taxon>Coleoptera</taxon>
        <taxon>Polyphaga</taxon>
        <taxon>Elateriformia</taxon>
        <taxon>Elateroidea</taxon>
        <taxon>Lampyridae</taxon>
        <taxon>Lampyrinae</taxon>
        <taxon>Photinus</taxon>
    </lineage>
</organism>
<protein>
    <submittedName>
        <fullName evidence="2">Uncharacterized protein</fullName>
    </submittedName>
</protein>
<reference evidence="2" key="1">
    <citation type="journal article" date="2016" name="Sci. Rep.">
        <title>Molecular characterization of firefly nuptial gifts: a multi-omics approach sheds light on postcopulatory sexual selection.</title>
        <authorList>
            <person name="Al-Wathiqui N."/>
            <person name="Fallon T.R."/>
            <person name="South A."/>
            <person name="Weng J.K."/>
            <person name="Lewis S.M."/>
        </authorList>
    </citation>
    <scope>NUCLEOTIDE SEQUENCE</scope>
</reference>
<evidence type="ECO:0000313" key="2">
    <source>
        <dbReference type="EMBL" id="JAV67459.1"/>
    </source>
</evidence>
<evidence type="ECO:0000256" key="1">
    <source>
        <dbReference type="SAM" id="MobiDB-lite"/>
    </source>
</evidence>
<feature type="region of interest" description="Disordered" evidence="1">
    <location>
        <begin position="97"/>
        <end position="139"/>
    </location>
</feature>